<keyword evidence="2" id="KW-0732">Signal</keyword>
<dbReference type="GO" id="GO:0008643">
    <property type="term" value="P:carbohydrate transport"/>
    <property type="evidence" value="ECO:0007669"/>
    <property type="project" value="InterPro"/>
</dbReference>
<comment type="caution">
    <text evidence="3">The sequence shown here is derived from an EMBL/GenBank/DDBJ whole genome shotgun (WGS) entry which is preliminary data.</text>
</comment>
<evidence type="ECO:0000313" key="3">
    <source>
        <dbReference type="EMBL" id="NVN39402.1"/>
    </source>
</evidence>
<dbReference type="PANTHER" id="PTHR37944:SF1">
    <property type="entry name" value="PORIN B"/>
    <property type="match status" value="1"/>
</dbReference>
<dbReference type="InterPro" id="IPR007049">
    <property type="entry name" value="Carb-sel_porin_OprB"/>
</dbReference>
<dbReference type="PANTHER" id="PTHR37944">
    <property type="entry name" value="PORIN B"/>
    <property type="match status" value="1"/>
</dbReference>
<name>A0A850PBT3_9PROT</name>
<gene>
    <name evidence="3" type="ORF">HUK82_02315</name>
</gene>
<feature type="chain" id="PRO_5033093722" evidence="2">
    <location>
        <begin position="30"/>
        <end position="515"/>
    </location>
</feature>
<dbReference type="Gene3D" id="2.40.160.180">
    <property type="entry name" value="Carbohydrate-selective porin OprB"/>
    <property type="match status" value="1"/>
</dbReference>
<dbReference type="InterPro" id="IPR038673">
    <property type="entry name" value="OprB_sf"/>
</dbReference>
<sequence length="515" mass="56626">MARLSLAVAFTFPACLTLFSASWPGYTGAARAEPAAVQKITTRGKTTHVVATPRARYNWDHAAPDQTNEYPSERVNTPLGADKFEKEAVPPLPRPEALLPDPYGWNSWLRERGVALLLDNTNEMSGMITAPTKGYGLRQGASTAGQYSIENDIDWERLAGVRGLSTHAVIVGRYGIPASRMFGDNLNPSQEIYGGGGNVVVHLVYAYAEETMAKGRFDAAAGRMSFLSDFSSNPLYCNFMNNSFCGNPKASSDNTTHASYPDANWALRLRGRPSPHTYLQVGVYFSQSQSIYGVQQYRTGFKFNGADIDGEAIPVELGWEPVFAHGTLPGHYKLGYARDTADHKDTYYDGNGNPFALTGLPARTVHGSWSAWALADQMVYHHPGGAPEAGITLIGTAYFNNEQTQTRGQQYSFGMLDRGFWGSRPQDAFGINFSYVRVSGKLTKTERLYAMQGLAIPNGSLLPQTYGAVIEAMYQIHVFRGITFAPDFQYYFNPGAQIGLRNQAMLGFKSHIELF</sequence>
<dbReference type="Pfam" id="PF04966">
    <property type="entry name" value="OprB"/>
    <property type="match status" value="1"/>
</dbReference>
<protein>
    <submittedName>
        <fullName evidence="3">Carbohydrate porin</fullName>
    </submittedName>
</protein>
<reference evidence="3 4" key="1">
    <citation type="submission" date="2020-06" db="EMBL/GenBank/DDBJ databases">
        <title>Description of novel acetic acid bacteria.</title>
        <authorList>
            <person name="Sombolestani A."/>
        </authorList>
    </citation>
    <scope>NUCLEOTIDE SEQUENCE [LARGE SCALE GENOMIC DNA]</scope>
    <source>
        <strain evidence="3 4">LMG 27010</strain>
    </source>
</reference>
<dbReference type="Proteomes" id="UP000585665">
    <property type="component" value="Unassembled WGS sequence"/>
</dbReference>
<evidence type="ECO:0000256" key="2">
    <source>
        <dbReference type="RuleBase" id="RU363072"/>
    </source>
</evidence>
<dbReference type="RefSeq" id="WP_176612418.1">
    <property type="nucleotide sequence ID" value="NZ_JABXXR010000008.1"/>
</dbReference>
<proteinExistence type="inferred from homology"/>
<dbReference type="GO" id="GO:0016020">
    <property type="term" value="C:membrane"/>
    <property type="evidence" value="ECO:0007669"/>
    <property type="project" value="InterPro"/>
</dbReference>
<dbReference type="GO" id="GO:0015288">
    <property type="term" value="F:porin activity"/>
    <property type="evidence" value="ECO:0007669"/>
    <property type="project" value="InterPro"/>
</dbReference>
<comment type="similarity">
    <text evidence="1 2">Belongs to the OprB family.</text>
</comment>
<evidence type="ECO:0000313" key="4">
    <source>
        <dbReference type="Proteomes" id="UP000585665"/>
    </source>
</evidence>
<organism evidence="3 4">
    <name type="scientific">Ameyamaea chiangmaiensis</name>
    <dbReference type="NCBI Taxonomy" id="442969"/>
    <lineage>
        <taxon>Bacteria</taxon>
        <taxon>Pseudomonadati</taxon>
        <taxon>Pseudomonadota</taxon>
        <taxon>Alphaproteobacteria</taxon>
        <taxon>Acetobacterales</taxon>
        <taxon>Acetobacteraceae</taxon>
        <taxon>Ameyamaea</taxon>
    </lineage>
</organism>
<dbReference type="InterPro" id="IPR052932">
    <property type="entry name" value="OprB_Porin"/>
</dbReference>
<dbReference type="EMBL" id="JABXXR010000008">
    <property type="protein sequence ID" value="NVN39402.1"/>
    <property type="molecule type" value="Genomic_DNA"/>
</dbReference>
<evidence type="ECO:0000256" key="1">
    <source>
        <dbReference type="ARBA" id="ARBA00008769"/>
    </source>
</evidence>
<accession>A0A850PBT3</accession>
<dbReference type="AlphaFoldDB" id="A0A850PBT3"/>
<feature type="signal peptide" evidence="2">
    <location>
        <begin position="1"/>
        <end position="29"/>
    </location>
</feature>
<keyword evidence="4" id="KW-1185">Reference proteome</keyword>